<dbReference type="RefSeq" id="WP_141928464.1">
    <property type="nucleotide sequence ID" value="NZ_BAABCI010000017.1"/>
</dbReference>
<evidence type="ECO:0000256" key="1">
    <source>
        <dbReference type="SAM" id="Phobius"/>
    </source>
</evidence>
<keyword evidence="1" id="KW-1133">Transmembrane helix</keyword>
<feature type="transmembrane region" description="Helical" evidence="1">
    <location>
        <begin position="68"/>
        <end position="90"/>
    </location>
</feature>
<reference evidence="2 3" key="1">
    <citation type="submission" date="2019-06" db="EMBL/GenBank/DDBJ databases">
        <title>Sequencing the genomes of 1000 actinobacteria strains.</title>
        <authorList>
            <person name="Klenk H.-P."/>
        </authorList>
    </citation>
    <scope>NUCLEOTIDE SEQUENCE [LARGE SCALE GENOMIC DNA]</scope>
    <source>
        <strain evidence="2 3">DSM 19828</strain>
    </source>
</reference>
<evidence type="ECO:0000313" key="3">
    <source>
        <dbReference type="Proteomes" id="UP000320806"/>
    </source>
</evidence>
<dbReference type="OrthoDB" id="9991130at2"/>
<keyword evidence="3" id="KW-1185">Reference proteome</keyword>
<dbReference type="EMBL" id="VFMO01000001">
    <property type="protein sequence ID" value="TQJ14686.1"/>
    <property type="molecule type" value="Genomic_DNA"/>
</dbReference>
<keyword evidence="1" id="KW-0472">Membrane</keyword>
<feature type="transmembrane region" description="Helical" evidence="1">
    <location>
        <begin position="35"/>
        <end position="56"/>
    </location>
</feature>
<organism evidence="2 3">
    <name type="scientific">Yimella lutea</name>
    <dbReference type="NCBI Taxonomy" id="587872"/>
    <lineage>
        <taxon>Bacteria</taxon>
        <taxon>Bacillati</taxon>
        <taxon>Actinomycetota</taxon>
        <taxon>Actinomycetes</taxon>
        <taxon>Micrococcales</taxon>
        <taxon>Dermacoccaceae</taxon>
        <taxon>Yimella</taxon>
    </lineage>
</organism>
<dbReference type="AlphaFoldDB" id="A0A542EHI6"/>
<protein>
    <submittedName>
        <fullName evidence="2">Uncharacterized protein</fullName>
    </submittedName>
</protein>
<evidence type="ECO:0000313" key="2">
    <source>
        <dbReference type="EMBL" id="TQJ14686.1"/>
    </source>
</evidence>
<dbReference type="Proteomes" id="UP000320806">
    <property type="component" value="Unassembled WGS sequence"/>
</dbReference>
<name>A0A542EHI6_9MICO</name>
<sequence length="108" mass="11074">MISGPLVAQSANSKSNMAGAWAGVWSKITASVPQLPILLTIIALALVAFAAVKYLMQRRQGGGGNSTVLIWTLAAAAAFAAPGMLFPLVLKLADGFINFLGSVGNTSK</sequence>
<comment type="caution">
    <text evidence="2">The sequence shown here is derived from an EMBL/GenBank/DDBJ whole genome shotgun (WGS) entry which is preliminary data.</text>
</comment>
<keyword evidence="1" id="KW-0812">Transmembrane</keyword>
<accession>A0A542EHI6</accession>
<gene>
    <name evidence="2" type="ORF">FB459_2185</name>
</gene>
<proteinExistence type="predicted"/>